<dbReference type="EMBL" id="CP113864">
    <property type="protein sequence ID" value="WAM32366.1"/>
    <property type="molecule type" value="Genomic_DNA"/>
</dbReference>
<evidence type="ECO:0000256" key="6">
    <source>
        <dbReference type="ARBA" id="ARBA00023229"/>
    </source>
</evidence>
<dbReference type="EC" id="1.17.7.3" evidence="7"/>
<evidence type="ECO:0000256" key="1">
    <source>
        <dbReference type="ARBA" id="ARBA00022485"/>
    </source>
</evidence>
<dbReference type="Gene3D" id="3.20.20.20">
    <property type="entry name" value="Dihydropteroate synthase-like"/>
    <property type="match status" value="1"/>
</dbReference>
<protein>
    <recommendedName>
        <fullName evidence="7">4-hydroxy-3-methylbut-2-en-1-yl diphosphate synthase (flavodoxin)</fullName>
        <ecNumber evidence="7">1.17.7.3</ecNumber>
    </recommendedName>
    <alternativeName>
        <fullName evidence="7">1-hydroxy-2-methyl-2-(E)-butenyl 4-diphosphate synthase</fullName>
    </alternativeName>
</protein>
<dbReference type="GO" id="GO:0046429">
    <property type="term" value="F:4-hydroxy-3-methylbut-2-en-1-yl diphosphate synthase activity (ferredoxin)"/>
    <property type="evidence" value="ECO:0007669"/>
    <property type="project" value="UniProtKB-EC"/>
</dbReference>
<feature type="binding site" evidence="7">
    <location>
        <position position="265"/>
    </location>
    <ligand>
        <name>[4Fe-4S] cluster</name>
        <dbReference type="ChEBI" id="CHEBI:49883"/>
    </ligand>
</feature>
<evidence type="ECO:0000256" key="4">
    <source>
        <dbReference type="ARBA" id="ARBA00023004"/>
    </source>
</evidence>
<comment type="function">
    <text evidence="7">Converts 2C-methyl-D-erythritol 2,4-cyclodiphosphate (ME-2,4cPP) into 1-hydroxy-2-methyl-2-(E)-butenyl 4-diphosphate.</text>
</comment>
<accession>A0ABY7BJX3</accession>
<keyword evidence="6 7" id="KW-0414">Isoprene biosynthesis</keyword>
<comment type="pathway">
    <text evidence="7">Isoprenoid biosynthesis; isopentenyl diphosphate biosynthesis via DXP pathway; isopentenyl diphosphate from 1-deoxy-D-xylulose 5-phosphate: step 5/6.</text>
</comment>
<evidence type="ECO:0000313" key="11">
    <source>
        <dbReference type="Proteomes" id="UP001164745"/>
    </source>
</evidence>
<evidence type="ECO:0000256" key="3">
    <source>
        <dbReference type="ARBA" id="ARBA00023002"/>
    </source>
</evidence>
<dbReference type="Pfam" id="PF26540">
    <property type="entry name" value="GcpE_C"/>
    <property type="match status" value="1"/>
</dbReference>
<keyword evidence="5 7" id="KW-0411">Iron-sulfur</keyword>
<dbReference type="NCBIfam" id="TIGR00612">
    <property type="entry name" value="ispG_gcpE"/>
    <property type="match status" value="1"/>
</dbReference>
<reference evidence="10" key="1">
    <citation type="submission" date="2022-12" db="EMBL/GenBank/DDBJ databases">
        <authorList>
            <person name="Bing R.G."/>
            <person name="Willard D.J."/>
            <person name="Manesh M.J.H."/>
            <person name="Laemthong T."/>
            <person name="Crosby J.R."/>
            <person name="Kelly R.M."/>
        </authorList>
    </citation>
    <scope>NUCLEOTIDE SEQUENCE</scope>
    <source>
        <strain evidence="10">DSM 8991</strain>
    </source>
</reference>
<evidence type="ECO:0000259" key="8">
    <source>
        <dbReference type="Pfam" id="PF04551"/>
    </source>
</evidence>
<evidence type="ECO:0000256" key="7">
    <source>
        <dbReference type="HAMAP-Rule" id="MF_00159"/>
    </source>
</evidence>
<comment type="cofactor">
    <cofactor evidence="7">
        <name>[4Fe-4S] cluster</name>
        <dbReference type="ChEBI" id="CHEBI:49883"/>
    </cofactor>
    <text evidence="7">Binds 1 [4Fe-4S] cluster.</text>
</comment>
<dbReference type="InterPro" id="IPR058579">
    <property type="entry name" value="IspG_C"/>
</dbReference>
<dbReference type="Gene3D" id="3.30.413.10">
    <property type="entry name" value="Sulfite Reductase Hemoprotein, domain 1"/>
    <property type="match status" value="1"/>
</dbReference>
<dbReference type="InterPro" id="IPR004588">
    <property type="entry name" value="IspG_bac-typ"/>
</dbReference>
<comment type="similarity">
    <text evidence="7">Belongs to the IspG family.</text>
</comment>
<dbReference type="RefSeq" id="WP_045165062.1">
    <property type="nucleotide sequence ID" value="NZ_CP113864.1"/>
</dbReference>
<feature type="binding site" evidence="7">
    <location>
        <position position="297"/>
    </location>
    <ligand>
        <name>[4Fe-4S] cluster</name>
        <dbReference type="ChEBI" id="CHEBI:49883"/>
    </ligand>
</feature>
<feature type="domain" description="IspG C-terminal" evidence="9">
    <location>
        <begin position="258"/>
        <end position="344"/>
    </location>
</feature>
<gene>
    <name evidence="7 10" type="primary">ispG</name>
    <name evidence="10" type="synonym">gcpE</name>
    <name evidence="10" type="ORF">OTJ99_000902</name>
</gene>
<keyword evidence="2 7" id="KW-0479">Metal-binding</keyword>
<dbReference type="PANTHER" id="PTHR30454">
    <property type="entry name" value="4-HYDROXY-3-METHYLBUT-2-EN-1-YL DIPHOSPHATE SYNTHASE"/>
    <property type="match status" value="1"/>
</dbReference>
<evidence type="ECO:0000256" key="5">
    <source>
        <dbReference type="ARBA" id="ARBA00023014"/>
    </source>
</evidence>
<dbReference type="InterPro" id="IPR016425">
    <property type="entry name" value="IspG_bac"/>
</dbReference>
<name>A0ABY7BJX3_9FIRM</name>
<dbReference type="Pfam" id="PF04551">
    <property type="entry name" value="GcpE"/>
    <property type="match status" value="1"/>
</dbReference>
<dbReference type="NCBIfam" id="NF001540">
    <property type="entry name" value="PRK00366.1"/>
    <property type="match status" value="1"/>
</dbReference>
<dbReference type="SUPFAM" id="SSF51717">
    <property type="entry name" value="Dihydropteroate synthetase-like"/>
    <property type="match status" value="1"/>
</dbReference>
<proteinExistence type="inferred from homology"/>
<evidence type="ECO:0000259" key="9">
    <source>
        <dbReference type="Pfam" id="PF26540"/>
    </source>
</evidence>
<keyword evidence="1 7" id="KW-0004">4Fe-4S</keyword>
<evidence type="ECO:0000256" key="2">
    <source>
        <dbReference type="ARBA" id="ARBA00022723"/>
    </source>
</evidence>
<evidence type="ECO:0000313" key="10">
    <source>
        <dbReference type="EMBL" id="WAM32366.1"/>
    </source>
</evidence>
<comment type="catalytic activity">
    <reaction evidence="7">
        <text>(2E)-4-hydroxy-3-methylbut-2-enyl diphosphate + oxidized [flavodoxin] + H2O + 2 H(+) = 2-C-methyl-D-erythritol 2,4-cyclic diphosphate + reduced [flavodoxin]</text>
        <dbReference type="Rhea" id="RHEA:43604"/>
        <dbReference type="Rhea" id="RHEA-COMP:10622"/>
        <dbReference type="Rhea" id="RHEA-COMP:10623"/>
        <dbReference type="ChEBI" id="CHEBI:15377"/>
        <dbReference type="ChEBI" id="CHEBI:15378"/>
        <dbReference type="ChEBI" id="CHEBI:57618"/>
        <dbReference type="ChEBI" id="CHEBI:58210"/>
        <dbReference type="ChEBI" id="CHEBI:58483"/>
        <dbReference type="ChEBI" id="CHEBI:128753"/>
        <dbReference type="EC" id="1.17.7.3"/>
    </reaction>
</comment>
<dbReference type="InterPro" id="IPR011005">
    <property type="entry name" value="Dihydropteroate_synth-like_sf"/>
</dbReference>
<keyword evidence="4 7" id="KW-0408">Iron</keyword>
<keyword evidence="11" id="KW-1185">Reference proteome</keyword>
<dbReference type="SUPFAM" id="SSF56014">
    <property type="entry name" value="Nitrite and sulphite reductase 4Fe-4S domain-like"/>
    <property type="match status" value="1"/>
</dbReference>
<dbReference type="InterPro" id="IPR045854">
    <property type="entry name" value="NO2/SO3_Rdtase_4Fe4S_sf"/>
</dbReference>
<feature type="binding site" evidence="7">
    <location>
        <position position="262"/>
    </location>
    <ligand>
        <name>[4Fe-4S] cluster</name>
        <dbReference type="ChEBI" id="CHEBI:49883"/>
    </ligand>
</feature>
<feature type="binding site" evidence="7">
    <location>
        <position position="304"/>
    </location>
    <ligand>
        <name>[4Fe-4S] cluster</name>
        <dbReference type="ChEBI" id="CHEBI:49883"/>
    </ligand>
</feature>
<dbReference type="PIRSF" id="PIRSF004640">
    <property type="entry name" value="IspG"/>
    <property type="match status" value="1"/>
</dbReference>
<feature type="domain" description="IspG TIM-barrel" evidence="8">
    <location>
        <begin position="5"/>
        <end position="244"/>
    </location>
</feature>
<dbReference type="Proteomes" id="UP001164745">
    <property type="component" value="Chromosome"/>
</dbReference>
<dbReference type="InterPro" id="IPR058578">
    <property type="entry name" value="IspG_TIM"/>
</dbReference>
<dbReference type="HAMAP" id="MF_00159">
    <property type="entry name" value="IspG"/>
    <property type="match status" value="1"/>
</dbReference>
<sequence length="350" mass="38098">MTFLTKKIKIGNIYIGGGEPVKIQSMTNTKTKDVEKTVDQILKLESLGCEIIRVAVPDMESAKAIGKIKTKIHIPIVADIHFDFRLALEAIYNGADKIRINPGNIGGPEKVKKIVDEAKKNGIPIRVGANSGSLPKEILKKYHSPTPEAIVEAALKQVELLESFDFDNIVISVKSSDILTTIKSYEILSKKTSYPLHVGLTEAGTFLSGCVKSSIAIGYLLLQGIGDTIRVSLTDDPEKEVIVAKKILQGLKLRKGVNIISCPTCARCNVDLIKIANEVENRVGNLDLDINVAIMGCAVNGPGEAREADIGIACGVGEGLLFRKGEIVKKVKEDELIDELIREIYSFYKT</sequence>
<dbReference type="PANTHER" id="PTHR30454:SF0">
    <property type="entry name" value="4-HYDROXY-3-METHYLBUT-2-EN-1-YL DIPHOSPHATE SYNTHASE (FERREDOXIN), CHLOROPLASTIC"/>
    <property type="match status" value="1"/>
</dbReference>
<organism evidence="10 11">
    <name type="scientific">Caldicellulosiruptor naganoensis</name>
    <dbReference type="NCBI Taxonomy" id="29324"/>
    <lineage>
        <taxon>Bacteria</taxon>
        <taxon>Bacillati</taxon>
        <taxon>Bacillota</taxon>
        <taxon>Bacillota incertae sedis</taxon>
        <taxon>Caldicellulosiruptorales</taxon>
        <taxon>Caldicellulosiruptoraceae</taxon>
        <taxon>Caldicellulosiruptor</taxon>
    </lineage>
</organism>
<keyword evidence="3 7" id="KW-0560">Oxidoreductase</keyword>